<organism evidence="2 3">
    <name type="scientific">Croceibacterium selenioxidans</name>
    <dbReference type="NCBI Taxonomy" id="2838833"/>
    <lineage>
        <taxon>Bacteria</taxon>
        <taxon>Pseudomonadati</taxon>
        <taxon>Pseudomonadota</taxon>
        <taxon>Alphaproteobacteria</taxon>
        <taxon>Sphingomonadales</taxon>
        <taxon>Erythrobacteraceae</taxon>
        <taxon>Croceibacterium</taxon>
    </lineage>
</organism>
<feature type="region of interest" description="Disordered" evidence="1">
    <location>
        <begin position="79"/>
        <end position="109"/>
    </location>
</feature>
<feature type="compositionally biased region" description="Polar residues" evidence="1">
    <location>
        <begin position="83"/>
        <end position="95"/>
    </location>
</feature>
<comment type="caution">
    <text evidence="2">The sequence shown here is derived from an EMBL/GenBank/DDBJ whole genome shotgun (WGS) entry which is preliminary data.</text>
</comment>
<name>A0ABS5W2S0_9SPHN</name>
<evidence type="ECO:0000313" key="3">
    <source>
        <dbReference type="Proteomes" id="UP000811255"/>
    </source>
</evidence>
<evidence type="ECO:0000313" key="2">
    <source>
        <dbReference type="EMBL" id="MBT2133954.1"/>
    </source>
</evidence>
<sequence>MTFLAPLNHVSDEERRRRSRVLEDGEYARFDVTMRDGASRSSVFLTDTQKTAIESNRALRDMVRDAQYTLPDRCVLQDGGVSTAPSSGTVLGDSSSRVRDLARAQQYGG</sequence>
<accession>A0ABS5W2S0</accession>
<reference evidence="2 3" key="1">
    <citation type="submission" date="2021-05" db="EMBL/GenBank/DDBJ databases">
        <title>Croceibacterium sp. LX-88 genome sequence.</title>
        <authorList>
            <person name="Luo X."/>
        </authorList>
    </citation>
    <scope>NUCLEOTIDE SEQUENCE [LARGE SCALE GENOMIC DNA]</scope>
    <source>
        <strain evidence="2 3">LX-88</strain>
    </source>
</reference>
<keyword evidence="3" id="KW-1185">Reference proteome</keyword>
<dbReference type="RefSeq" id="WP_214535319.1">
    <property type="nucleotide sequence ID" value="NZ_JAHFVK010000001.1"/>
</dbReference>
<gene>
    <name evidence="2" type="ORF">KK137_06370</name>
</gene>
<dbReference type="Proteomes" id="UP000811255">
    <property type="component" value="Unassembled WGS sequence"/>
</dbReference>
<protein>
    <submittedName>
        <fullName evidence="2">Uncharacterized protein</fullName>
    </submittedName>
</protein>
<evidence type="ECO:0000256" key="1">
    <source>
        <dbReference type="SAM" id="MobiDB-lite"/>
    </source>
</evidence>
<proteinExistence type="predicted"/>
<dbReference type="EMBL" id="JAHFVK010000001">
    <property type="protein sequence ID" value="MBT2133954.1"/>
    <property type="molecule type" value="Genomic_DNA"/>
</dbReference>